<proteinExistence type="predicted"/>
<dbReference type="InterPro" id="IPR011042">
    <property type="entry name" value="6-blade_b-propeller_TolB-like"/>
</dbReference>
<dbReference type="PANTHER" id="PTHR47064">
    <property type="entry name" value="PUTATIVE (AFU_ORTHOLOGUE AFUA_1G08990)-RELATED"/>
    <property type="match status" value="1"/>
</dbReference>
<protein>
    <submittedName>
        <fullName evidence="2">Lactonohydrolase</fullName>
    </submittedName>
</protein>
<sequence length="401" mass="43291">MSALQYPLTGASVPAAVPAIAQPCLGYASPSVLCIHHYGAVLPEGFERIIQPIVGATDTYASTSVPADPSFSLLANASFLIFDETRAADILGPDPVVDFIFPLDNVPHEAPTYEPNLNLIFFSRLRPDPPAQYVIDLNTDPPTLEQRIFDPPLVVPCGSTYHAGLIYWCGSATYNGIYTPGIYALNASTGKIHPVLNNYFGYNFGTCDDLAFAPNGDIWFTDNWYIHALPHIPHNHTIHLETAIYRFTPTTGQTQIVSDAFSQPNGIAFSPDHKTVYVTDTGADAVSLASGEIAYHSHGKRTVYAADLLPDGTGMVNPRAIFLAQDRVPDGIKTARNGLVVTATGHGVDVLDERGQLVVRVQTNFTVLNVVWAGRELNELWMVGFGGGGRGRGGLVGRELL</sequence>
<dbReference type="RefSeq" id="XP_025577421.1">
    <property type="nucleotide sequence ID" value="XM_025722541.1"/>
</dbReference>
<dbReference type="OrthoDB" id="423498at2759"/>
<dbReference type="EMBL" id="KZ824428">
    <property type="protein sequence ID" value="RAL03094.1"/>
    <property type="molecule type" value="Genomic_DNA"/>
</dbReference>
<accession>A0A395HA51</accession>
<name>A0A395HA51_9EURO</name>
<dbReference type="InterPro" id="IPR052988">
    <property type="entry name" value="Oryzine_lactonohydrolase"/>
</dbReference>
<dbReference type="Proteomes" id="UP000249402">
    <property type="component" value="Unassembled WGS sequence"/>
</dbReference>
<organism evidence="2 3">
    <name type="scientific">Aspergillus ibericus CBS 121593</name>
    <dbReference type="NCBI Taxonomy" id="1448316"/>
    <lineage>
        <taxon>Eukaryota</taxon>
        <taxon>Fungi</taxon>
        <taxon>Dikarya</taxon>
        <taxon>Ascomycota</taxon>
        <taxon>Pezizomycotina</taxon>
        <taxon>Eurotiomycetes</taxon>
        <taxon>Eurotiomycetidae</taxon>
        <taxon>Eurotiales</taxon>
        <taxon>Aspergillaceae</taxon>
        <taxon>Aspergillus</taxon>
        <taxon>Aspergillus subgen. Circumdati</taxon>
    </lineage>
</organism>
<evidence type="ECO:0000313" key="2">
    <source>
        <dbReference type="EMBL" id="RAL03094.1"/>
    </source>
</evidence>
<dbReference type="InterPro" id="IPR013658">
    <property type="entry name" value="SGL"/>
</dbReference>
<dbReference type="GO" id="GO:0016787">
    <property type="term" value="F:hydrolase activity"/>
    <property type="evidence" value="ECO:0007669"/>
    <property type="project" value="UniProtKB-KW"/>
</dbReference>
<dbReference type="PANTHER" id="PTHR47064:SF2">
    <property type="entry name" value="SMP-30_GLUCONOLACTONASE_LRE-LIKE REGION DOMAIN-CONTAINING PROTEIN-RELATED"/>
    <property type="match status" value="1"/>
</dbReference>
<dbReference type="AlphaFoldDB" id="A0A395HA51"/>
<evidence type="ECO:0000313" key="3">
    <source>
        <dbReference type="Proteomes" id="UP000249402"/>
    </source>
</evidence>
<dbReference type="SUPFAM" id="SSF63829">
    <property type="entry name" value="Calcium-dependent phosphotriesterase"/>
    <property type="match status" value="1"/>
</dbReference>
<gene>
    <name evidence="2" type="ORF">BO80DRAFT_462842</name>
</gene>
<dbReference type="Pfam" id="PF08450">
    <property type="entry name" value="SGL"/>
    <property type="match status" value="1"/>
</dbReference>
<dbReference type="VEuPathDB" id="FungiDB:BO80DRAFT_462842"/>
<keyword evidence="3" id="KW-1185">Reference proteome</keyword>
<evidence type="ECO:0000259" key="1">
    <source>
        <dbReference type="Pfam" id="PF08450"/>
    </source>
</evidence>
<feature type="domain" description="SMP-30/Gluconolactonase/LRE-like region" evidence="1">
    <location>
        <begin position="181"/>
        <end position="382"/>
    </location>
</feature>
<dbReference type="STRING" id="1448316.A0A395HA51"/>
<reference evidence="2 3" key="1">
    <citation type="submission" date="2018-02" db="EMBL/GenBank/DDBJ databases">
        <title>The genomes of Aspergillus section Nigri reveals drivers in fungal speciation.</title>
        <authorList>
            <consortium name="DOE Joint Genome Institute"/>
            <person name="Vesth T.C."/>
            <person name="Nybo J."/>
            <person name="Theobald S."/>
            <person name="Brandl J."/>
            <person name="Frisvad J.C."/>
            <person name="Nielsen K.F."/>
            <person name="Lyhne E.K."/>
            <person name="Kogle M.E."/>
            <person name="Kuo A."/>
            <person name="Riley R."/>
            <person name="Clum A."/>
            <person name="Nolan M."/>
            <person name="Lipzen A."/>
            <person name="Salamov A."/>
            <person name="Henrissat B."/>
            <person name="Wiebenga A."/>
            <person name="De vries R.P."/>
            <person name="Grigoriev I.V."/>
            <person name="Mortensen U.H."/>
            <person name="Andersen M.R."/>
            <person name="Baker S.E."/>
        </authorList>
    </citation>
    <scope>NUCLEOTIDE SEQUENCE [LARGE SCALE GENOMIC DNA]</scope>
    <source>
        <strain evidence="2 3">CBS 121593</strain>
    </source>
</reference>
<dbReference type="Gene3D" id="2.120.10.30">
    <property type="entry name" value="TolB, C-terminal domain"/>
    <property type="match status" value="1"/>
</dbReference>
<keyword evidence="2" id="KW-0378">Hydrolase</keyword>
<dbReference type="GeneID" id="37227406"/>